<dbReference type="GO" id="GO:0031146">
    <property type="term" value="P:SCF-dependent proteasomal ubiquitin-dependent protein catabolic process"/>
    <property type="evidence" value="ECO:0007669"/>
    <property type="project" value="TreeGrafter"/>
</dbReference>
<organism evidence="1 2">
    <name type="scientific">Oncorhynchus mykiss</name>
    <name type="common">Rainbow trout</name>
    <name type="synonym">Salmo gairdneri</name>
    <dbReference type="NCBI Taxonomy" id="8022"/>
    <lineage>
        <taxon>Eukaryota</taxon>
        <taxon>Metazoa</taxon>
        <taxon>Chordata</taxon>
        <taxon>Craniata</taxon>
        <taxon>Vertebrata</taxon>
        <taxon>Euteleostomi</taxon>
        <taxon>Actinopterygii</taxon>
        <taxon>Neopterygii</taxon>
        <taxon>Teleostei</taxon>
        <taxon>Protacanthopterygii</taxon>
        <taxon>Salmoniformes</taxon>
        <taxon>Salmonidae</taxon>
        <taxon>Salmoninae</taxon>
        <taxon>Oncorhynchus</taxon>
    </lineage>
</organism>
<dbReference type="Pfam" id="PF13516">
    <property type="entry name" value="LRR_6"/>
    <property type="match status" value="1"/>
</dbReference>
<protein>
    <submittedName>
        <fullName evidence="1">F-box and leucine rich repeat protein</fullName>
    </submittedName>
</protein>
<keyword evidence="2" id="KW-1185">Reference proteome</keyword>
<dbReference type="GeneTree" id="ENSGT00940000160637"/>
<dbReference type="PANTHER" id="PTHR13318:SF169">
    <property type="entry name" value="F-BOX AND LEUCINE-RICH REPEAT PROTEIN 9"/>
    <property type="match status" value="1"/>
</dbReference>
<dbReference type="Proteomes" id="UP000694395">
    <property type="component" value="Chromosome 2"/>
</dbReference>
<dbReference type="PANTHER" id="PTHR13318">
    <property type="entry name" value="PARTNER OF PAIRED, ISOFORM B-RELATED"/>
    <property type="match status" value="1"/>
</dbReference>
<dbReference type="AlphaFoldDB" id="A0A8C7R3M9"/>
<dbReference type="GO" id="GO:0019005">
    <property type="term" value="C:SCF ubiquitin ligase complex"/>
    <property type="evidence" value="ECO:0007669"/>
    <property type="project" value="TreeGrafter"/>
</dbReference>
<dbReference type="InterPro" id="IPR006553">
    <property type="entry name" value="Leu-rich_rpt_Cys-con_subtyp"/>
</dbReference>
<reference evidence="1" key="1">
    <citation type="submission" date="2020-07" db="EMBL/GenBank/DDBJ databases">
        <title>A long reads based de novo assembly of the rainbow trout Arlee double haploid line genome.</title>
        <authorList>
            <person name="Gao G."/>
            <person name="Palti Y."/>
        </authorList>
    </citation>
    <scope>NUCLEOTIDE SEQUENCE [LARGE SCALE GENOMIC DNA]</scope>
</reference>
<name>A0A8C7R3M9_ONCMY</name>
<dbReference type="InterPro" id="IPR032675">
    <property type="entry name" value="LRR_dom_sf"/>
</dbReference>
<proteinExistence type="predicted"/>
<accession>A0A8C7R3M9</accession>
<sequence length="566" mass="64001">IFLKASDRKEASLVCRSLYDASQDLQFQRNLTFKFPASISSLDLIRGLSRRSSCSLATSHLDGSSMSRAVLQLHLGPWLEREFWSLLALLPHLTALHRLDLSGLDMSGVFLSREEHRQQVAVGHNDDDYFSNYFLFIFYTCQLHSQTTPYRLAGCHIAFEFDPYRGCPVGPDSSALLSLRNLRRLLQELASTVPWLDLSRTSITPESLCSVAQVEGLSLEELRLRGCKELTDYSVEVLCKHQPGLQILDLSACTELTSRAVLAVALGLKGLRLLSLSRDWRVTDKGLADLMVLPERRTLDLSECLHISGAEIVKGLSAQEPRARLETLSLKSCTYIRDLAVFSLAQLLSYSLRELDLTFYIYLTDLSVAWWSPPRRVSLEYKGPSFTRTFGNMGFFRPPSLPFHEKPRLVMDEDLGVFREQEEASLLVLRNLQDLDLSACSKLPDSSITQHVLRYPDLQRLSLSMLLEISDDSLASVAYHCHSLTSLEFSHCPRISDQGITSAAPYLARLQHLYLSCCNALTDRGDTHQHTHRQYVKLCQYYETLNFLSENVHCRFVGGVDLTLLL</sequence>
<dbReference type="SUPFAM" id="SSF52047">
    <property type="entry name" value="RNI-like"/>
    <property type="match status" value="1"/>
</dbReference>
<dbReference type="SMART" id="SM00367">
    <property type="entry name" value="LRR_CC"/>
    <property type="match status" value="8"/>
</dbReference>
<evidence type="ECO:0000313" key="1">
    <source>
        <dbReference type="Ensembl" id="ENSOMYP00000047693.2"/>
    </source>
</evidence>
<dbReference type="Ensembl" id="ENSOMYT00000051885.2">
    <property type="protein sequence ID" value="ENSOMYP00000047693.2"/>
    <property type="gene ID" value="ENSOMYG00000021757.2"/>
</dbReference>
<evidence type="ECO:0000313" key="2">
    <source>
        <dbReference type="Proteomes" id="UP000694395"/>
    </source>
</evidence>
<dbReference type="InterPro" id="IPR001611">
    <property type="entry name" value="Leu-rich_rpt"/>
</dbReference>
<reference evidence="1" key="2">
    <citation type="submission" date="2025-08" db="UniProtKB">
        <authorList>
            <consortium name="Ensembl"/>
        </authorList>
    </citation>
    <scope>IDENTIFICATION</scope>
</reference>
<reference evidence="1" key="3">
    <citation type="submission" date="2025-09" db="UniProtKB">
        <authorList>
            <consortium name="Ensembl"/>
        </authorList>
    </citation>
    <scope>IDENTIFICATION</scope>
</reference>
<dbReference type="Gene3D" id="3.80.10.10">
    <property type="entry name" value="Ribonuclease Inhibitor"/>
    <property type="match status" value="2"/>
</dbReference>